<keyword evidence="2" id="KW-0472">Membrane</keyword>
<keyword evidence="2" id="KW-0812">Transmembrane</keyword>
<dbReference type="OrthoDB" id="2758371at2759"/>
<evidence type="ECO:0000256" key="1">
    <source>
        <dbReference type="SAM" id="MobiDB-lite"/>
    </source>
</evidence>
<evidence type="ECO:0000313" key="3">
    <source>
        <dbReference type="EMBL" id="RPD60740.1"/>
    </source>
</evidence>
<reference evidence="3" key="1">
    <citation type="journal article" date="2018" name="Genome Biol. Evol.">
        <title>Genomics and development of Lentinus tigrinus, a white-rot wood-decaying mushroom with dimorphic fruiting bodies.</title>
        <authorList>
            <person name="Wu B."/>
            <person name="Xu Z."/>
            <person name="Knudson A."/>
            <person name="Carlson A."/>
            <person name="Chen N."/>
            <person name="Kovaka S."/>
            <person name="LaButti K."/>
            <person name="Lipzen A."/>
            <person name="Pennachio C."/>
            <person name="Riley R."/>
            <person name="Schakwitz W."/>
            <person name="Umezawa K."/>
            <person name="Ohm R.A."/>
            <person name="Grigoriev I.V."/>
            <person name="Nagy L.G."/>
            <person name="Gibbons J."/>
            <person name="Hibbett D."/>
        </authorList>
    </citation>
    <scope>NUCLEOTIDE SEQUENCE [LARGE SCALE GENOMIC DNA]</scope>
    <source>
        <strain evidence="3">ALCF2SS1-6</strain>
    </source>
</reference>
<feature type="region of interest" description="Disordered" evidence="1">
    <location>
        <begin position="235"/>
        <end position="272"/>
    </location>
</feature>
<gene>
    <name evidence="3" type="ORF">L227DRAFT_82067</name>
</gene>
<name>A0A5C2SAI8_9APHY</name>
<feature type="region of interest" description="Disordered" evidence="1">
    <location>
        <begin position="84"/>
        <end position="104"/>
    </location>
</feature>
<keyword evidence="4" id="KW-1185">Reference proteome</keyword>
<dbReference type="AlphaFoldDB" id="A0A5C2SAI8"/>
<feature type="compositionally biased region" description="Basic and acidic residues" evidence="1">
    <location>
        <begin position="258"/>
        <end position="272"/>
    </location>
</feature>
<feature type="region of interest" description="Disordered" evidence="1">
    <location>
        <begin position="169"/>
        <end position="190"/>
    </location>
</feature>
<feature type="compositionally biased region" description="Polar residues" evidence="1">
    <location>
        <begin position="1"/>
        <end position="20"/>
    </location>
</feature>
<dbReference type="Proteomes" id="UP000313359">
    <property type="component" value="Unassembled WGS sequence"/>
</dbReference>
<accession>A0A5C2SAI8</accession>
<feature type="region of interest" description="Disordered" evidence="1">
    <location>
        <begin position="1"/>
        <end position="22"/>
    </location>
</feature>
<proteinExistence type="predicted"/>
<sequence>MAPSTVISSTSQRGHSSASGKTLADVAASNTLNPLGASFGGPVVTASHEDTSVGPLLLDPTGSSATTDVPASATQTFSLLPLISSTPSSKATPSSSLSPNDRREPSISQATLIGVTVAISVVAFIALCLLYYLWWRKRHPTKPEPPAPKEKERRRVTWTLRGIISEREARDPFADVHQPPPPLPRDRQRGSSKIVHCAIDAGSVYVLDGESIYGDNGASIKGMLPPAYDDLPRKALLRGLPPLPPMDGHYTSSQQQDQVRDGREERTTGMRS</sequence>
<dbReference type="EMBL" id="ML122264">
    <property type="protein sequence ID" value="RPD60740.1"/>
    <property type="molecule type" value="Genomic_DNA"/>
</dbReference>
<keyword evidence="2" id="KW-1133">Transmembrane helix</keyword>
<organism evidence="3 4">
    <name type="scientific">Lentinus tigrinus ALCF2SS1-6</name>
    <dbReference type="NCBI Taxonomy" id="1328759"/>
    <lineage>
        <taxon>Eukaryota</taxon>
        <taxon>Fungi</taxon>
        <taxon>Dikarya</taxon>
        <taxon>Basidiomycota</taxon>
        <taxon>Agaricomycotina</taxon>
        <taxon>Agaricomycetes</taxon>
        <taxon>Polyporales</taxon>
        <taxon>Polyporaceae</taxon>
        <taxon>Lentinus</taxon>
    </lineage>
</organism>
<evidence type="ECO:0000313" key="4">
    <source>
        <dbReference type="Proteomes" id="UP000313359"/>
    </source>
</evidence>
<evidence type="ECO:0000256" key="2">
    <source>
        <dbReference type="SAM" id="Phobius"/>
    </source>
</evidence>
<feature type="transmembrane region" description="Helical" evidence="2">
    <location>
        <begin position="112"/>
        <end position="134"/>
    </location>
</feature>
<feature type="compositionally biased region" description="Low complexity" evidence="1">
    <location>
        <begin position="84"/>
        <end position="99"/>
    </location>
</feature>
<protein>
    <submittedName>
        <fullName evidence="3">Uncharacterized protein</fullName>
    </submittedName>
</protein>